<evidence type="ECO:0000256" key="1">
    <source>
        <dbReference type="SAM" id="Phobius"/>
    </source>
</evidence>
<proteinExistence type="predicted"/>
<organism evidence="2 3">
    <name type="scientific">Dendrobium thyrsiflorum</name>
    <name type="common">Pinecone-like raceme dendrobium</name>
    <name type="synonym">Orchid</name>
    <dbReference type="NCBI Taxonomy" id="117978"/>
    <lineage>
        <taxon>Eukaryota</taxon>
        <taxon>Viridiplantae</taxon>
        <taxon>Streptophyta</taxon>
        <taxon>Embryophyta</taxon>
        <taxon>Tracheophyta</taxon>
        <taxon>Spermatophyta</taxon>
        <taxon>Magnoliopsida</taxon>
        <taxon>Liliopsida</taxon>
        <taxon>Asparagales</taxon>
        <taxon>Orchidaceae</taxon>
        <taxon>Epidendroideae</taxon>
        <taxon>Malaxideae</taxon>
        <taxon>Dendrobiinae</taxon>
        <taxon>Dendrobium</taxon>
    </lineage>
</organism>
<feature type="transmembrane region" description="Helical" evidence="1">
    <location>
        <begin position="242"/>
        <end position="263"/>
    </location>
</feature>
<feature type="transmembrane region" description="Helical" evidence="1">
    <location>
        <begin position="139"/>
        <end position="160"/>
    </location>
</feature>
<dbReference type="EMBL" id="JANQDX010000020">
    <property type="protein sequence ID" value="KAL0903303.1"/>
    <property type="molecule type" value="Genomic_DNA"/>
</dbReference>
<dbReference type="AlphaFoldDB" id="A0ABD0TUJ9"/>
<protein>
    <recommendedName>
        <fullName evidence="4">Transmembrane protein</fullName>
    </recommendedName>
</protein>
<accession>A0ABD0TUJ9</accession>
<feature type="transmembrane region" description="Helical" evidence="1">
    <location>
        <begin position="167"/>
        <end position="183"/>
    </location>
</feature>
<feature type="transmembrane region" description="Helical" evidence="1">
    <location>
        <begin position="218"/>
        <end position="236"/>
    </location>
</feature>
<evidence type="ECO:0000313" key="3">
    <source>
        <dbReference type="Proteomes" id="UP001552299"/>
    </source>
</evidence>
<reference evidence="2 3" key="1">
    <citation type="journal article" date="2024" name="Plant Biotechnol. J.">
        <title>Dendrobium thyrsiflorum genome and its molecular insights into genes involved in important horticultural traits.</title>
        <authorList>
            <person name="Chen B."/>
            <person name="Wang J.Y."/>
            <person name="Zheng P.J."/>
            <person name="Li K.L."/>
            <person name="Liang Y.M."/>
            <person name="Chen X.F."/>
            <person name="Zhang C."/>
            <person name="Zhao X."/>
            <person name="He X."/>
            <person name="Zhang G.Q."/>
            <person name="Liu Z.J."/>
            <person name="Xu Q."/>
        </authorList>
    </citation>
    <scope>NUCLEOTIDE SEQUENCE [LARGE SCALE GENOMIC DNA]</scope>
    <source>
        <strain evidence="2">GZMU011</strain>
    </source>
</reference>
<sequence length="268" mass="30122">MTLTDFSLMKNLLLSSPQPSGVVIPPFVRKPIEVSNPSYRLLGLVESSLPLFAPTNSRVDASSFGSQGRRSCRTSFRLLARWRCCGDVLAASKKWGLTLVGRLKEDSSSSIPVSNHFGIIVPITAIDNPICSNHSPLIVWWHSFVVLLSSSSVFVLLIFVLLDWCSFIFLFFCWGPCCFWFGYFGSTVYLLEVFVESLFAVGTWIICSLKVDWQFVQVLLLGWPFGELILVMLDAIVSSVGWYRRLGVLMFGWWTWICCLLTFEGGSV</sequence>
<keyword evidence="1" id="KW-0812">Transmembrane</keyword>
<evidence type="ECO:0000313" key="2">
    <source>
        <dbReference type="EMBL" id="KAL0903303.1"/>
    </source>
</evidence>
<keyword evidence="1" id="KW-1133">Transmembrane helix</keyword>
<gene>
    <name evidence="2" type="ORF">M5K25_027672</name>
</gene>
<comment type="caution">
    <text evidence="2">The sequence shown here is derived from an EMBL/GenBank/DDBJ whole genome shotgun (WGS) entry which is preliminary data.</text>
</comment>
<name>A0ABD0TUJ9_DENTH</name>
<keyword evidence="1" id="KW-0472">Membrane</keyword>
<dbReference type="Proteomes" id="UP001552299">
    <property type="component" value="Unassembled WGS sequence"/>
</dbReference>
<keyword evidence="3" id="KW-1185">Reference proteome</keyword>
<evidence type="ECO:0008006" key="4">
    <source>
        <dbReference type="Google" id="ProtNLM"/>
    </source>
</evidence>